<dbReference type="Proteomes" id="UP000245474">
    <property type="component" value="Unassembled WGS sequence"/>
</dbReference>
<protein>
    <recommendedName>
        <fullName evidence="5 6">Large ribosomal subunit protein uL10</fullName>
    </recommendedName>
</protein>
<dbReference type="GO" id="GO:0015934">
    <property type="term" value="C:large ribosomal subunit"/>
    <property type="evidence" value="ECO:0007669"/>
    <property type="project" value="InterPro"/>
</dbReference>
<dbReference type="SUPFAM" id="SSF160369">
    <property type="entry name" value="Ribosomal protein L10-like"/>
    <property type="match status" value="1"/>
</dbReference>
<name>A0A2U2MZ71_9GAMM</name>
<dbReference type="InterPro" id="IPR022973">
    <property type="entry name" value="Ribosomal_uL10_bac"/>
</dbReference>
<dbReference type="Pfam" id="PF00466">
    <property type="entry name" value="Ribosomal_L10"/>
    <property type="match status" value="1"/>
</dbReference>
<dbReference type="NCBIfam" id="NF000955">
    <property type="entry name" value="PRK00099.1-1"/>
    <property type="match status" value="1"/>
</dbReference>
<dbReference type="CDD" id="cd05797">
    <property type="entry name" value="Ribosomal_L10"/>
    <property type="match status" value="1"/>
</dbReference>
<keyword evidence="4 6" id="KW-0687">Ribonucleoprotein</keyword>
<accession>A0A2U2MZ71</accession>
<evidence type="ECO:0000313" key="8">
    <source>
        <dbReference type="Proteomes" id="UP000245474"/>
    </source>
</evidence>
<gene>
    <name evidence="6" type="primary">rplJ</name>
    <name evidence="7" type="ORF">DEM34_13220</name>
</gene>
<dbReference type="HAMAP" id="MF_00362">
    <property type="entry name" value="Ribosomal_uL10"/>
    <property type="match status" value="1"/>
</dbReference>
<organism evidence="7 8">
    <name type="scientific">Sediminicurvatus halobius</name>
    <dbReference type="NCBI Taxonomy" id="2182432"/>
    <lineage>
        <taxon>Bacteria</taxon>
        <taxon>Pseudomonadati</taxon>
        <taxon>Pseudomonadota</taxon>
        <taxon>Gammaproteobacteria</taxon>
        <taxon>Chromatiales</taxon>
        <taxon>Ectothiorhodospiraceae</taxon>
        <taxon>Sediminicurvatus</taxon>
    </lineage>
</organism>
<dbReference type="InterPro" id="IPR043141">
    <property type="entry name" value="Ribosomal_uL10-like_sf"/>
</dbReference>
<sequence length="173" mass="18714">MGVSLEQKKRMVQEVAEVAGEAHSALAAEYRGLTAGDMDRLRVQARESGVYIRVVKNTLAKRAVEGTDFECMKDGFEGPLLLAFSQQDPGSAARVLKDFSKGNDKLVVKMLSVGGSVYPGSEIDRLATLPTYDEAISRLMATMRAPVQKLATTLNEVPGKLVRTLAAVKDAKQ</sequence>
<dbReference type="AlphaFoldDB" id="A0A2U2MZ71"/>
<keyword evidence="6" id="KW-0699">rRNA-binding</keyword>
<dbReference type="PROSITE" id="PS01109">
    <property type="entry name" value="RIBOSOMAL_L10"/>
    <property type="match status" value="1"/>
</dbReference>
<reference evidence="7 8" key="1">
    <citation type="submission" date="2018-05" db="EMBL/GenBank/DDBJ databases">
        <title>Spiribacter halobius sp. nov., a moderately halophilic bacterium isolated from marine solar saltern.</title>
        <authorList>
            <person name="Zheng W.-S."/>
            <person name="Lu D.-C."/>
            <person name="Du Z.-J."/>
        </authorList>
    </citation>
    <scope>NUCLEOTIDE SEQUENCE [LARGE SCALE GENOMIC DNA]</scope>
    <source>
        <strain evidence="7 8">E85</strain>
    </source>
</reference>
<evidence type="ECO:0000256" key="6">
    <source>
        <dbReference type="HAMAP-Rule" id="MF_00362"/>
    </source>
</evidence>
<evidence type="ECO:0000313" key="7">
    <source>
        <dbReference type="EMBL" id="PWG62093.1"/>
    </source>
</evidence>
<evidence type="ECO:0000256" key="1">
    <source>
        <dbReference type="ARBA" id="ARBA00002633"/>
    </source>
</evidence>
<comment type="similarity">
    <text evidence="2 6">Belongs to the universal ribosomal protein uL10 family.</text>
</comment>
<dbReference type="GO" id="GO:0003735">
    <property type="term" value="F:structural constituent of ribosome"/>
    <property type="evidence" value="ECO:0007669"/>
    <property type="project" value="InterPro"/>
</dbReference>
<dbReference type="GO" id="GO:0070180">
    <property type="term" value="F:large ribosomal subunit rRNA binding"/>
    <property type="evidence" value="ECO:0007669"/>
    <property type="project" value="UniProtKB-UniRule"/>
</dbReference>
<proteinExistence type="inferred from homology"/>
<evidence type="ECO:0000256" key="2">
    <source>
        <dbReference type="ARBA" id="ARBA00008889"/>
    </source>
</evidence>
<dbReference type="InterPro" id="IPR001790">
    <property type="entry name" value="Ribosomal_uL10"/>
</dbReference>
<comment type="subunit">
    <text evidence="6">Part of the ribosomal stalk of the 50S ribosomal subunit. The N-terminus interacts with L11 and the large rRNA to form the base of the stalk. The C-terminus forms an elongated spine to which L12 dimers bind in a sequential fashion forming a multimeric L10(L12)X complex.</text>
</comment>
<dbReference type="GO" id="GO:0006412">
    <property type="term" value="P:translation"/>
    <property type="evidence" value="ECO:0007669"/>
    <property type="project" value="UniProtKB-UniRule"/>
</dbReference>
<keyword evidence="8" id="KW-1185">Reference proteome</keyword>
<dbReference type="Gene3D" id="6.10.250.2350">
    <property type="match status" value="1"/>
</dbReference>
<dbReference type="RefSeq" id="WP_109679297.1">
    <property type="nucleotide sequence ID" value="NZ_CP086615.1"/>
</dbReference>
<evidence type="ECO:0000256" key="4">
    <source>
        <dbReference type="ARBA" id="ARBA00023274"/>
    </source>
</evidence>
<keyword evidence="3 6" id="KW-0689">Ribosomal protein</keyword>
<dbReference type="InterPro" id="IPR002363">
    <property type="entry name" value="Ribosomal_uL10_CS_bac"/>
</dbReference>
<dbReference type="EMBL" id="QFFI01000022">
    <property type="protein sequence ID" value="PWG62093.1"/>
    <property type="molecule type" value="Genomic_DNA"/>
</dbReference>
<evidence type="ECO:0000256" key="5">
    <source>
        <dbReference type="ARBA" id="ARBA00035202"/>
    </source>
</evidence>
<comment type="caution">
    <text evidence="7">The sequence shown here is derived from an EMBL/GenBank/DDBJ whole genome shotgun (WGS) entry which is preliminary data.</text>
</comment>
<dbReference type="InterPro" id="IPR047865">
    <property type="entry name" value="Ribosomal_uL10_bac_type"/>
</dbReference>
<evidence type="ECO:0000256" key="3">
    <source>
        <dbReference type="ARBA" id="ARBA00022980"/>
    </source>
</evidence>
<keyword evidence="6" id="KW-0694">RNA-binding</keyword>
<dbReference type="OrthoDB" id="9808307at2"/>
<comment type="function">
    <text evidence="1 6">Forms part of the ribosomal stalk, playing a central role in the interaction of the ribosome with GTP-bound translation factors.</text>
</comment>
<dbReference type="PANTHER" id="PTHR11560">
    <property type="entry name" value="39S RIBOSOMAL PROTEIN L10, MITOCHONDRIAL"/>
    <property type="match status" value="1"/>
</dbReference>
<dbReference type="Gene3D" id="3.30.70.1730">
    <property type="match status" value="1"/>
</dbReference>